<dbReference type="PATRIC" id="fig|292563.3.peg.2462"/>
<feature type="transmembrane region" description="Helical" evidence="6">
    <location>
        <begin position="100"/>
        <end position="117"/>
    </location>
</feature>
<dbReference type="Pfam" id="PF01925">
    <property type="entry name" value="TauE"/>
    <property type="match status" value="1"/>
</dbReference>
<sequence length="285" mass="30767">MNLEYWYLFPTAIGIATIAMASGVEGATFFTPLLLIALKLPPEVAIGIGLITEVFGFSSGLFAYIRKGLIDFKLGRMLLLVSIPMALVGTWFGNIIPANVLKGILAVGLFVIATSFLKSPDQHTLELLDEDIKTTQEEKEPQTCITDKNGKTYCYTIFHRIEGYLLASIGALFLGMVSTGLGQLNGFYLLQRCRVPSPVAIATSVFIVAITALIASIGHVIQFAQAGGEELQMVFNIVMFTAPGVLIGAQLGSIVATKLSQEKLERAMGILFIFVALLIMGELII</sequence>
<dbReference type="eggNOG" id="COG0730">
    <property type="taxonomic scope" value="Bacteria"/>
</dbReference>
<evidence type="ECO:0000313" key="8">
    <source>
        <dbReference type="Proteomes" id="UP000010483"/>
    </source>
</evidence>
<dbReference type="GO" id="GO:0005886">
    <property type="term" value="C:plasma membrane"/>
    <property type="evidence" value="ECO:0007669"/>
    <property type="project" value="UniProtKB-SubCell"/>
</dbReference>
<dbReference type="AlphaFoldDB" id="K9YQC3"/>
<comment type="subcellular location">
    <subcellularLocation>
        <location evidence="6">Cell membrane</location>
        <topology evidence="6">Multi-pass membrane protein</topology>
    </subcellularLocation>
    <subcellularLocation>
        <location evidence="1">Membrane</location>
        <topology evidence="1">Multi-pass membrane protein</topology>
    </subcellularLocation>
</comment>
<evidence type="ECO:0000256" key="3">
    <source>
        <dbReference type="ARBA" id="ARBA00022692"/>
    </source>
</evidence>
<keyword evidence="5 6" id="KW-0472">Membrane</keyword>
<dbReference type="STRING" id="292563.Cyast_2355"/>
<dbReference type="EMBL" id="CP003940">
    <property type="protein sequence ID" value="AFZ48303.1"/>
    <property type="molecule type" value="Genomic_DNA"/>
</dbReference>
<name>K9YQC3_CYASC</name>
<feature type="transmembrane region" description="Helical" evidence="6">
    <location>
        <begin position="233"/>
        <end position="255"/>
    </location>
</feature>
<evidence type="ECO:0000256" key="1">
    <source>
        <dbReference type="ARBA" id="ARBA00004141"/>
    </source>
</evidence>
<accession>K9YQC3</accession>
<evidence type="ECO:0000256" key="6">
    <source>
        <dbReference type="RuleBase" id="RU363041"/>
    </source>
</evidence>
<dbReference type="Proteomes" id="UP000010483">
    <property type="component" value="Chromosome"/>
</dbReference>
<dbReference type="InterPro" id="IPR002781">
    <property type="entry name" value="TM_pro_TauE-like"/>
</dbReference>
<feature type="transmembrane region" description="Helical" evidence="6">
    <location>
        <begin position="12"/>
        <end position="38"/>
    </location>
</feature>
<feature type="transmembrane region" description="Helical" evidence="6">
    <location>
        <begin position="267"/>
        <end position="284"/>
    </location>
</feature>
<keyword evidence="6" id="KW-1003">Cell membrane</keyword>
<dbReference type="HOGENOM" id="CLU_045498_3_0_3"/>
<feature type="transmembrane region" description="Helical" evidence="6">
    <location>
        <begin position="163"/>
        <end position="181"/>
    </location>
</feature>
<evidence type="ECO:0000256" key="5">
    <source>
        <dbReference type="ARBA" id="ARBA00023136"/>
    </source>
</evidence>
<feature type="transmembrane region" description="Helical" evidence="6">
    <location>
        <begin position="44"/>
        <end position="65"/>
    </location>
</feature>
<dbReference type="InterPro" id="IPR051598">
    <property type="entry name" value="TSUP/Inactive_protease-like"/>
</dbReference>
<organism evidence="7 8">
    <name type="scientific">Cyanobacterium stanieri (strain ATCC 29140 / PCC 7202)</name>
    <dbReference type="NCBI Taxonomy" id="292563"/>
    <lineage>
        <taxon>Bacteria</taxon>
        <taxon>Bacillati</taxon>
        <taxon>Cyanobacteriota</taxon>
        <taxon>Cyanophyceae</taxon>
        <taxon>Oscillatoriophycideae</taxon>
        <taxon>Chroococcales</taxon>
        <taxon>Geminocystaceae</taxon>
        <taxon>Cyanobacterium</taxon>
    </lineage>
</organism>
<reference evidence="8" key="1">
    <citation type="journal article" date="2013" name="Proc. Natl. Acad. Sci. U.S.A.">
        <title>Improving the coverage of the cyanobacterial phylum using diversity-driven genome sequencing.</title>
        <authorList>
            <person name="Shih P.M."/>
            <person name="Wu D."/>
            <person name="Latifi A."/>
            <person name="Axen S.D."/>
            <person name="Fewer D.P."/>
            <person name="Talla E."/>
            <person name="Calteau A."/>
            <person name="Cai F."/>
            <person name="Tandeau de Marsac N."/>
            <person name="Rippka R."/>
            <person name="Herdman M."/>
            <person name="Sivonen K."/>
            <person name="Coursin T."/>
            <person name="Laurent T."/>
            <person name="Goodwin L."/>
            <person name="Nolan M."/>
            <person name="Davenport K.W."/>
            <person name="Han C.S."/>
            <person name="Rubin E.M."/>
            <person name="Eisen J.A."/>
            <person name="Woyke T."/>
            <person name="Gugger M."/>
            <person name="Kerfeld C.A."/>
        </authorList>
    </citation>
    <scope>NUCLEOTIDE SEQUENCE [LARGE SCALE GENOMIC DNA]</scope>
    <source>
        <strain evidence="8">ATCC 29140 / PCC 7202</strain>
    </source>
</reference>
<gene>
    <name evidence="7" type="ordered locus">Cyast_2355</name>
</gene>
<proteinExistence type="inferred from homology"/>
<feature type="transmembrane region" description="Helical" evidence="6">
    <location>
        <begin position="77"/>
        <end position="94"/>
    </location>
</feature>
<dbReference type="PANTHER" id="PTHR43701">
    <property type="entry name" value="MEMBRANE TRANSPORTER PROTEIN MJ0441-RELATED"/>
    <property type="match status" value="1"/>
</dbReference>
<evidence type="ECO:0000256" key="4">
    <source>
        <dbReference type="ARBA" id="ARBA00022989"/>
    </source>
</evidence>
<evidence type="ECO:0000313" key="7">
    <source>
        <dbReference type="EMBL" id="AFZ48303.1"/>
    </source>
</evidence>
<feature type="transmembrane region" description="Helical" evidence="6">
    <location>
        <begin position="201"/>
        <end position="221"/>
    </location>
</feature>
<dbReference type="PANTHER" id="PTHR43701:SF2">
    <property type="entry name" value="MEMBRANE TRANSPORTER PROTEIN YJNA-RELATED"/>
    <property type="match status" value="1"/>
</dbReference>
<keyword evidence="3 6" id="KW-0812">Transmembrane</keyword>
<keyword evidence="4 6" id="KW-1133">Transmembrane helix</keyword>
<dbReference type="KEGG" id="csn:Cyast_2355"/>
<keyword evidence="8" id="KW-1185">Reference proteome</keyword>
<protein>
    <recommendedName>
        <fullName evidence="6">Probable membrane transporter protein</fullName>
    </recommendedName>
</protein>
<dbReference type="BioCyc" id="CSTA292563:G1353-2359-MONOMER"/>
<comment type="similarity">
    <text evidence="2 6">Belongs to the 4-toluene sulfonate uptake permease (TSUP) (TC 2.A.102) family.</text>
</comment>
<evidence type="ECO:0000256" key="2">
    <source>
        <dbReference type="ARBA" id="ARBA00009142"/>
    </source>
</evidence>